<comment type="caution">
    <text evidence="2">The sequence shown here is derived from an EMBL/GenBank/DDBJ whole genome shotgun (WGS) entry which is preliminary data.</text>
</comment>
<reference evidence="2 3" key="1">
    <citation type="submission" date="2014-04" db="EMBL/GenBank/DDBJ databases">
        <title>Genome assembly of Hyalangium minutum DSM 14724.</title>
        <authorList>
            <person name="Sharma G."/>
            <person name="Subramanian S."/>
        </authorList>
    </citation>
    <scope>NUCLEOTIDE SEQUENCE [LARGE SCALE GENOMIC DNA]</scope>
    <source>
        <strain evidence="2 3">DSM 14724</strain>
    </source>
</reference>
<evidence type="ECO:0000313" key="2">
    <source>
        <dbReference type="EMBL" id="KFE70187.1"/>
    </source>
</evidence>
<protein>
    <submittedName>
        <fullName evidence="2">Uncharacterized protein</fullName>
    </submittedName>
</protein>
<accession>A0A085WR74</accession>
<name>A0A085WR74_9BACT</name>
<dbReference type="Proteomes" id="UP000028725">
    <property type="component" value="Unassembled WGS sequence"/>
</dbReference>
<evidence type="ECO:0000313" key="3">
    <source>
        <dbReference type="Proteomes" id="UP000028725"/>
    </source>
</evidence>
<keyword evidence="3" id="KW-1185">Reference proteome</keyword>
<evidence type="ECO:0000256" key="1">
    <source>
        <dbReference type="SAM" id="MobiDB-lite"/>
    </source>
</evidence>
<organism evidence="2 3">
    <name type="scientific">Hyalangium minutum</name>
    <dbReference type="NCBI Taxonomy" id="394096"/>
    <lineage>
        <taxon>Bacteria</taxon>
        <taxon>Pseudomonadati</taxon>
        <taxon>Myxococcota</taxon>
        <taxon>Myxococcia</taxon>
        <taxon>Myxococcales</taxon>
        <taxon>Cystobacterineae</taxon>
        <taxon>Archangiaceae</taxon>
        <taxon>Hyalangium</taxon>
    </lineage>
</organism>
<dbReference type="AlphaFoldDB" id="A0A085WR74"/>
<sequence>MSMTTETPKAITREVVDWVNEQARRIRASGSMDALIEAYLEVPRRFPHIRGLVVALLVSASGQDTPLEWRPEPGERPAPADPDKE</sequence>
<feature type="region of interest" description="Disordered" evidence="1">
    <location>
        <begin position="63"/>
        <end position="85"/>
    </location>
</feature>
<gene>
    <name evidence="2" type="ORF">DB31_5229</name>
</gene>
<dbReference type="EMBL" id="JMCB01000003">
    <property type="protein sequence ID" value="KFE70187.1"/>
    <property type="molecule type" value="Genomic_DNA"/>
</dbReference>
<dbReference type="RefSeq" id="WP_044184938.1">
    <property type="nucleotide sequence ID" value="NZ_JMCB01000003.1"/>
</dbReference>
<proteinExistence type="predicted"/>